<dbReference type="Pfam" id="PF18737">
    <property type="entry name" value="HEPN_MAE_28990"/>
    <property type="match status" value="1"/>
</dbReference>
<proteinExistence type="predicted"/>
<comment type="caution">
    <text evidence="2">The sequence shown here is derived from an EMBL/GenBank/DDBJ whole genome shotgun (WGS) entry which is preliminary data.</text>
</comment>
<evidence type="ECO:0000313" key="3">
    <source>
        <dbReference type="Proteomes" id="UP001625374"/>
    </source>
</evidence>
<sequence length="238" mass="27924">MAITEFQNIELKKRVNEVNYFFSCLEAFYVFFDQKQSKTLKRKLEKNQYNHSDFMIILKSNCYLMLYNLIESTVRSLIQTVYDEITIQRLGYKDIRIELQKIWINVSYDALGHTTTNFNQHKDKAKEMISFVINDERIVLTEKDINLNGNVDYRMIKDVFEKHGLGIPDNHGAKVGVGLKEIKDKRNAMAHGNISFIDSARDTTLTDLTIYKSEVIDYLLQLNESVADFIETQNYKYQ</sequence>
<dbReference type="EMBL" id="JBGQQK010000013">
    <property type="protein sequence ID" value="MFL2102767.1"/>
    <property type="molecule type" value="Genomic_DNA"/>
</dbReference>
<protein>
    <submittedName>
        <fullName evidence="2">MAE_28990/MAE_18760 family HEPN-like nuclease</fullName>
    </submittedName>
</protein>
<dbReference type="RefSeq" id="WP_407142114.1">
    <property type="nucleotide sequence ID" value="NZ_JBGQQI010000010.1"/>
</dbReference>
<name>A0ABW8UIZ9_9LACT</name>
<evidence type="ECO:0000313" key="2">
    <source>
        <dbReference type="EMBL" id="MFL2102767.1"/>
    </source>
</evidence>
<dbReference type="InterPro" id="IPR040788">
    <property type="entry name" value="HEPN_MAE_28990"/>
</dbReference>
<feature type="domain" description="MAE-28990/MAE-18760-like HEPN" evidence="1">
    <location>
        <begin position="39"/>
        <end position="235"/>
    </location>
</feature>
<organism evidence="2 3">
    <name type="scientific">Marinilactibacillus psychrotolerans</name>
    <dbReference type="NCBI Taxonomy" id="191770"/>
    <lineage>
        <taxon>Bacteria</taxon>
        <taxon>Bacillati</taxon>
        <taxon>Bacillota</taxon>
        <taxon>Bacilli</taxon>
        <taxon>Lactobacillales</taxon>
        <taxon>Carnobacteriaceae</taxon>
        <taxon>Marinilactibacillus</taxon>
    </lineage>
</organism>
<dbReference type="Proteomes" id="UP001625374">
    <property type="component" value="Unassembled WGS sequence"/>
</dbReference>
<evidence type="ECO:0000259" key="1">
    <source>
        <dbReference type="Pfam" id="PF18737"/>
    </source>
</evidence>
<keyword evidence="3" id="KW-1185">Reference proteome</keyword>
<reference evidence="2 3" key="1">
    <citation type="submission" date="2024-08" db="EMBL/GenBank/DDBJ databases">
        <authorList>
            <person name="Arias E."/>
        </authorList>
    </citation>
    <scope>NUCLEOTIDE SEQUENCE [LARGE SCALE GENOMIC DNA]</scope>
    <source>
        <strain evidence="2 3">FAM 24106</strain>
    </source>
</reference>
<gene>
    <name evidence="2" type="ORF">ACEN37_05810</name>
</gene>
<accession>A0ABW8UIZ9</accession>